<feature type="transmembrane region" description="Helical" evidence="1">
    <location>
        <begin position="95"/>
        <end position="112"/>
    </location>
</feature>
<evidence type="ECO:0000313" key="3">
    <source>
        <dbReference type="Proteomes" id="UP000261082"/>
    </source>
</evidence>
<dbReference type="AlphaFoldDB" id="A0A3E1Q7L8"/>
<gene>
    <name evidence="2" type="ORF">DZ858_12925</name>
</gene>
<keyword evidence="1" id="KW-0472">Membrane</keyword>
<sequence>MITLTILLTVLGFYMLLLTSKRAAIPTSVPERKLALSNKQVFKVTALILLIAAFVALSLVWGIASGIISEFIILSIVASLVVILVPLQVINYKQMSVIFIVSFIFEIYLAYAS</sequence>
<evidence type="ECO:0000256" key="1">
    <source>
        <dbReference type="SAM" id="Phobius"/>
    </source>
</evidence>
<feature type="transmembrane region" description="Helical" evidence="1">
    <location>
        <begin position="71"/>
        <end position="89"/>
    </location>
</feature>
<keyword evidence="1" id="KW-1133">Transmembrane helix</keyword>
<dbReference type="EMBL" id="QVID01000002">
    <property type="protein sequence ID" value="RFN58133.1"/>
    <property type="molecule type" value="Genomic_DNA"/>
</dbReference>
<evidence type="ECO:0000313" key="2">
    <source>
        <dbReference type="EMBL" id="RFN58133.1"/>
    </source>
</evidence>
<feature type="transmembrane region" description="Helical" evidence="1">
    <location>
        <begin position="40"/>
        <end position="64"/>
    </location>
</feature>
<reference evidence="2 3" key="1">
    <citation type="journal article" date="2007" name="Int. J. Syst. Evol. Microbiol.">
        <title>Marixanthomonas ophiurae gen. nov., sp. nov., a marine bacterium of the family Flavobacteriaceae isolated from a deep-sea brittle star.</title>
        <authorList>
            <person name="Romanenko L.A."/>
            <person name="Uchino M."/>
            <person name="Frolova G.M."/>
            <person name="Mikhailov V.V."/>
        </authorList>
    </citation>
    <scope>NUCLEOTIDE SEQUENCE [LARGE SCALE GENOMIC DNA]</scope>
    <source>
        <strain evidence="2 3">KMM 3046</strain>
    </source>
</reference>
<evidence type="ECO:0008006" key="4">
    <source>
        <dbReference type="Google" id="ProtNLM"/>
    </source>
</evidence>
<keyword evidence="3" id="KW-1185">Reference proteome</keyword>
<dbReference type="Proteomes" id="UP000261082">
    <property type="component" value="Unassembled WGS sequence"/>
</dbReference>
<accession>A0A3E1Q7L8</accession>
<organism evidence="2 3">
    <name type="scientific">Marixanthomonas ophiurae</name>
    <dbReference type="NCBI Taxonomy" id="387659"/>
    <lineage>
        <taxon>Bacteria</taxon>
        <taxon>Pseudomonadati</taxon>
        <taxon>Bacteroidota</taxon>
        <taxon>Flavobacteriia</taxon>
        <taxon>Flavobacteriales</taxon>
        <taxon>Flavobacteriaceae</taxon>
        <taxon>Marixanthomonas</taxon>
    </lineage>
</organism>
<dbReference type="RefSeq" id="WP_117160081.1">
    <property type="nucleotide sequence ID" value="NZ_QVID01000002.1"/>
</dbReference>
<comment type="caution">
    <text evidence="2">The sequence shown here is derived from an EMBL/GenBank/DDBJ whole genome shotgun (WGS) entry which is preliminary data.</text>
</comment>
<protein>
    <recommendedName>
        <fullName evidence="4">DUF3325 domain-containing protein</fullName>
    </recommendedName>
</protein>
<name>A0A3E1Q7L8_9FLAO</name>
<keyword evidence="1" id="KW-0812">Transmembrane</keyword>
<dbReference type="OrthoDB" id="9912458at2"/>
<proteinExistence type="predicted"/>